<dbReference type="InterPro" id="IPR001423">
    <property type="entry name" value="LysoPLipase_patatin_CS"/>
</dbReference>
<dbReference type="InterPro" id="IPR050301">
    <property type="entry name" value="NTE"/>
</dbReference>
<evidence type="ECO:0000256" key="1">
    <source>
        <dbReference type="ARBA" id="ARBA00006636"/>
    </source>
</evidence>
<dbReference type="RefSeq" id="WP_083006522.1">
    <property type="nucleotide sequence ID" value="NZ_AP022591.1"/>
</dbReference>
<dbReference type="Gene3D" id="3.40.1090.10">
    <property type="entry name" value="Cytosolic phospholipase A2 catalytic domain"/>
    <property type="match status" value="2"/>
</dbReference>
<organism evidence="6 7">
    <name type="scientific">Mycolicibacterium celeriflavum</name>
    <name type="common">Mycobacterium celeriflavum</name>
    <dbReference type="NCBI Taxonomy" id="1249101"/>
    <lineage>
        <taxon>Bacteria</taxon>
        <taxon>Bacillati</taxon>
        <taxon>Actinomycetota</taxon>
        <taxon>Actinomycetes</taxon>
        <taxon>Mycobacteriales</taxon>
        <taxon>Mycobacteriaceae</taxon>
        <taxon>Mycolicibacterium</taxon>
    </lineage>
</organism>
<feature type="short sequence motif" description="GXSXG" evidence="5">
    <location>
        <begin position="39"/>
        <end position="43"/>
    </location>
</feature>
<dbReference type="AlphaFoldDB" id="A0A1X0BMC8"/>
<dbReference type="GO" id="GO:0004622">
    <property type="term" value="F:phosphatidylcholine lysophospholipase activity"/>
    <property type="evidence" value="ECO:0007669"/>
    <property type="project" value="InterPro"/>
</dbReference>
<dbReference type="InterPro" id="IPR016035">
    <property type="entry name" value="Acyl_Trfase/lysoPLipase"/>
</dbReference>
<dbReference type="SUPFAM" id="SSF52151">
    <property type="entry name" value="FabD/lysophospholipase-like"/>
    <property type="match status" value="1"/>
</dbReference>
<dbReference type="GO" id="GO:0016042">
    <property type="term" value="P:lipid catabolic process"/>
    <property type="evidence" value="ECO:0007669"/>
    <property type="project" value="UniProtKB-UniRule"/>
</dbReference>
<evidence type="ECO:0000313" key="7">
    <source>
        <dbReference type="Proteomes" id="UP000466431"/>
    </source>
</evidence>
<accession>A0A1X0BMC8</accession>
<dbReference type="InterPro" id="IPR002641">
    <property type="entry name" value="PNPLA_dom"/>
</dbReference>
<comment type="caution">
    <text evidence="5">Lacks conserved residue(s) required for the propagation of feature annotation.</text>
</comment>
<dbReference type="STRING" id="1249101.BST21_21280"/>
<dbReference type="Pfam" id="PF01734">
    <property type="entry name" value="Patatin"/>
    <property type="match status" value="1"/>
</dbReference>
<feature type="active site" description="Proton acceptor" evidence="5">
    <location>
        <position position="155"/>
    </location>
</feature>
<dbReference type="OrthoDB" id="5290098at2"/>
<dbReference type="EMBL" id="AP022591">
    <property type="protein sequence ID" value="BBY46060.1"/>
    <property type="molecule type" value="Genomic_DNA"/>
</dbReference>
<feature type="short sequence motif" description="DGA/G" evidence="5">
    <location>
        <begin position="155"/>
        <end position="157"/>
    </location>
</feature>
<evidence type="ECO:0000256" key="3">
    <source>
        <dbReference type="ARBA" id="ARBA00022963"/>
    </source>
</evidence>
<evidence type="ECO:0000313" key="6">
    <source>
        <dbReference type="EMBL" id="BBY46060.1"/>
    </source>
</evidence>
<proteinExistence type="inferred from homology"/>
<reference evidence="6 7" key="1">
    <citation type="journal article" date="2019" name="Emerg. Microbes Infect.">
        <title>Comprehensive subspecies identification of 175 nontuberculous mycobacteria species based on 7547 genomic profiles.</title>
        <authorList>
            <person name="Matsumoto Y."/>
            <person name="Kinjo T."/>
            <person name="Motooka D."/>
            <person name="Nabeya D."/>
            <person name="Jung N."/>
            <person name="Uechi K."/>
            <person name="Horii T."/>
            <person name="Iida T."/>
            <person name="Fujita J."/>
            <person name="Nakamura S."/>
        </authorList>
    </citation>
    <scope>NUCLEOTIDE SEQUENCE [LARGE SCALE GENOMIC DNA]</scope>
    <source>
        <strain evidence="6 7">JCM 18439</strain>
    </source>
</reference>
<keyword evidence="3 5" id="KW-0442">Lipid degradation</keyword>
<keyword evidence="2 5" id="KW-0378">Hydrolase</keyword>
<evidence type="ECO:0000256" key="5">
    <source>
        <dbReference type="PROSITE-ProRule" id="PRU01161"/>
    </source>
</evidence>
<dbReference type="GO" id="GO:0046470">
    <property type="term" value="P:phosphatidylcholine metabolic process"/>
    <property type="evidence" value="ECO:0007669"/>
    <property type="project" value="InterPro"/>
</dbReference>
<dbReference type="KEGG" id="mcee:MCEL_43550"/>
<keyword evidence="7" id="KW-1185">Reference proteome</keyword>
<evidence type="ECO:0000256" key="2">
    <source>
        <dbReference type="ARBA" id="ARBA00022801"/>
    </source>
</evidence>
<name>A0A1X0BMC8_MYCCF</name>
<comment type="similarity">
    <text evidence="1">Belongs to the NTE family.</text>
</comment>
<dbReference type="PANTHER" id="PTHR14226">
    <property type="entry name" value="NEUROPATHY TARGET ESTERASE/SWISS CHEESE D.MELANOGASTER"/>
    <property type="match status" value="1"/>
</dbReference>
<dbReference type="PROSITE" id="PS01237">
    <property type="entry name" value="UPF0028"/>
    <property type="match status" value="1"/>
</dbReference>
<gene>
    <name evidence="6" type="ORF">MCEL_43550</name>
</gene>
<evidence type="ECO:0000256" key="4">
    <source>
        <dbReference type="ARBA" id="ARBA00023098"/>
    </source>
</evidence>
<dbReference type="PROSITE" id="PS51635">
    <property type="entry name" value="PNPLA"/>
    <property type="match status" value="1"/>
</dbReference>
<dbReference type="Proteomes" id="UP000466431">
    <property type="component" value="Chromosome"/>
</dbReference>
<protein>
    <submittedName>
        <fullName evidence="6">Esterase</fullName>
    </submittedName>
</protein>
<feature type="active site" description="Nucleophile" evidence="5">
    <location>
        <position position="41"/>
    </location>
</feature>
<dbReference type="PANTHER" id="PTHR14226:SF76">
    <property type="entry name" value="NTE FAMILY PROTEIN RSSA"/>
    <property type="match status" value="1"/>
</dbReference>
<sequence length="331" mass="34468">MAGKRVALALGSGGARGYAHIGVIEELQDRGYEIVGIAGSSMGALVGGLQAAGKLDQFAEWAQSLTQGAVLRLLDPSITAAGVLRATKILDAVRDILGEVRIEDLPIPYTAVATDLIAGKSVWLQRGPVDAAIRASIAIPGVIAPHLLDGRLLADGGILEPLPMAPIAAVNADLTIAVSLAGSESGGAEEPAEPGSRMTSEWLARVWRSTTSLFESNAMLGRFGAGPDEDPAPADSGEELVDATKEAAVVPKLGSFEVMNRTIDIAQAALARHQLAGYPPDLLIEVPRSACRSLEFHRAAEVIDVGVELTAAALDALEKPQRREIPSATED</sequence>
<keyword evidence="4 5" id="KW-0443">Lipid metabolism</keyword>